<dbReference type="SUPFAM" id="SSF55729">
    <property type="entry name" value="Acyl-CoA N-acyltransferases (Nat)"/>
    <property type="match status" value="1"/>
</dbReference>
<dbReference type="CDD" id="cd04301">
    <property type="entry name" value="NAT_SF"/>
    <property type="match status" value="1"/>
</dbReference>
<evidence type="ECO:0000259" key="1">
    <source>
        <dbReference type="PROSITE" id="PS51186"/>
    </source>
</evidence>
<dbReference type="Pfam" id="PF00583">
    <property type="entry name" value="Acetyltransf_1"/>
    <property type="match status" value="1"/>
</dbReference>
<sequence length="206" mass="24925">MEIVRLDEEHLPDFQELYIEFFRELRGKQGWRPDEEESYRKEAETYFKRGDVIFLAYEREPAGFIRLSSREGCFWIEELFVRQEFLGRSIGRALVERAEEEVKKHDDALYLYVLPQDKDAVAFWKRLGYGTINTIELVKDLNPSGRTAFHAVELLGERFRIFRWKGEKFTEEERRFMELLDEFYRKGGTKEEFLRMVNRALKEWLK</sequence>
<dbReference type="InterPro" id="IPR016181">
    <property type="entry name" value="Acyl_CoA_acyltransferase"/>
</dbReference>
<name>A0A100XZQ1_9EURY</name>
<dbReference type="Gene3D" id="3.40.630.30">
    <property type="match status" value="1"/>
</dbReference>
<evidence type="ECO:0000313" key="2">
    <source>
        <dbReference type="EMBL" id="KUH34711.1"/>
    </source>
</evidence>
<protein>
    <submittedName>
        <fullName evidence="2">Acetyltransferase</fullName>
    </submittedName>
</protein>
<dbReference type="EMBL" id="LLYW01000002">
    <property type="protein sequence ID" value="KUH34711.1"/>
    <property type="molecule type" value="Genomic_DNA"/>
</dbReference>
<comment type="caution">
    <text evidence="2">The sequence shown here is derived from an EMBL/GenBank/DDBJ whole genome shotgun (WGS) entry which is preliminary data.</text>
</comment>
<gene>
    <name evidence="2" type="ORF">APY94_00570</name>
</gene>
<dbReference type="AlphaFoldDB" id="A0A100XZQ1"/>
<keyword evidence="2" id="KW-0808">Transferase</keyword>
<organism evidence="2 3">
    <name type="scientific">Thermococcus celericrescens</name>
    <dbReference type="NCBI Taxonomy" id="227598"/>
    <lineage>
        <taxon>Archaea</taxon>
        <taxon>Methanobacteriati</taxon>
        <taxon>Methanobacteriota</taxon>
        <taxon>Thermococci</taxon>
        <taxon>Thermococcales</taxon>
        <taxon>Thermococcaceae</taxon>
        <taxon>Thermococcus</taxon>
    </lineage>
</organism>
<dbReference type="InterPro" id="IPR000182">
    <property type="entry name" value="GNAT_dom"/>
</dbReference>
<dbReference type="GO" id="GO:0016747">
    <property type="term" value="F:acyltransferase activity, transferring groups other than amino-acyl groups"/>
    <property type="evidence" value="ECO:0007669"/>
    <property type="project" value="InterPro"/>
</dbReference>
<reference evidence="2 3" key="1">
    <citation type="submission" date="2015-10" db="EMBL/GenBank/DDBJ databases">
        <title>Draft genome sequence of Thermococcus celericrescens strain DSM 17994.</title>
        <authorList>
            <person name="Hong S.-J."/>
            <person name="Park C.-E."/>
            <person name="Shin J.-H."/>
        </authorList>
    </citation>
    <scope>NUCLEOTIDE SEQUENCE [LARGE SCALE GENOMIC DNA]</scope>
    <source>
        <strain evidence="2 3">DSM 17994</strain>
    </source>
</reference>
<dbReference type="RefSeq" id="WP_058937796.1">
    <property type="nucleotide sequence ID" value="NZ_LLYW01000002.1"/>
</dbReference>
<dbReference type="PROSITE" id="PS51186">
    <property type="entry name" value="GNAT"/>
    <property type="match status" value="1"/>
</dbReference>
<proteinExistence type="predicted"/>
<feature type="domain" description="N-acetyltransferase" evidence="1">
    <location>
        <begin position="1"/>
        <end position="156"/>
    </location>
</feature>
<dbReference type="OrthoDB" id="38613at2157"/>
<keyword evidence="3" id="KW-1185">Reference proteome</keyword>
<dbReference type="STRING" id="227598.APY94_00570"/>
<dbReference type="Proteomes" id="UP000053462">
    <property type="component" value="Unassembled WGS sequence"/>
</dbReference>
<accession>A0A100XZQ1</accession>
<evidence type="ECO:0000313" key="3">
    <source>
        <dbReference type="Proteomes" id="UP000053462"/>
    </source>
</evidence>